<name>A0A8D0D6W4_SANLU</name>
<dbReference type="InterPro" id="IPR050681">
    <property type="entry name" value="CDF/SLC30A"/>
</dbReference>
<reference evidence="28" key="2">
    <citation type="submission" date="2025-09" db="UniProtKB">
        <authorList>
            <consortium name="Ensembl"/>
        </authorList>
    </citation>
    <scope>IDENTIFICATION</scope>
</reference>
<evidence type="ECO:0000256" key="17">
    <source>
        <dbReference type="ARBA" id="ARBA00023228"/>
    </source>
</evidence>
<feature type="transmembrane region" description="Helical" evidence="25">
    <location>
        <begin position="146"/>
        <end position="167"/>
    </location>
</feature>
<dbReference type="GO" id="GO:0046872">
    <property type="term" value="F:metal ion binding"/>
    <property type="evidence" value="ECO:0007669"/>
    <property type="project" value="UniProtKB-KW"/>
</dbReference>
<evidence type="ECO:0000256" key="18">
    <source>
        <dbReference type="ARBA" id="ARBA00023329"/>
    </source>
</evidence>
<dbReference type="InterPro" id="IPR002524">
    <property type="entry name" value="Cation_efflux"/>
</dbReference>
<dbReference type="AlphaFoldDB" id="A0A8D0D6W4"/>
<keyword evidence="8 25" id="KW-0812">Transmembrane</keyword>
<evidence type="ECO:0000256" key="25">
    <source>
        <dbReference type="SAM" id="Phobius"/>
    </source>
</evidence>
<dbReference type="GO" id="GO:0030672">
    <property type="term" value="C:synaptic vesicle membrane"/>
    <property type="evidence" value="ECO:0007669"/>
    <property type="project" value="UniProtKB-SubCell"/>
</dbReference>
<feature type="domain" description="Cation efflux protein transmembrane" evidence="26">
    <location>
        <begin position="47"/>
        <end position="251"/>
    </location>
</feature>
<keyword evidence="7" id="KW-0771">Synaptosome</keyword>
<feature type="transmembrane region" description="Helical" evidence="25">
    <location>
        <begin position="223"/>
        <end position="242"/>
    </location>
</feature>
<evidence type="ECO:0000256" key="3">
    <source>
        <dbReference type="ARBA" id="ARBA00004644"/>
    </source>
</evidence>
<evidence type="ECO:0000259" key="27">
    <source>
        <dbReference type="Pfam" id="PF16916"/>
    </source>
</evidence>
<dbReference type="Gene3D" id="1.20.1510.10">
    <property type="entry name" value="Cation efflux protein transmembrane domain"/>
    <property type="match status" value="1"/>
</dbReference>
<dbReference type="GO" id="GO:0005385">
    <property type="term" value="F:zinc ion transmembrane transporter activity"/>
    <property type="evidence" value="ECO:0007669"/>
    <property type="project" value="TreeGrafter"/>
</dbReference>
<evidence type="ECO:0000256" key="13">
    <source>
        <dbReference type="ARBA" id="ARBA00022989"/>
    </source>
</evidence>
<organism evidence="28 29">
    <name type="scientific">Sander lucioperca</name>
    <name type="common">Pike-perch</name>
    <name type="synonym">Perca lucioperca</name>
    <dbReference type="NCBI Taxonomy" id="283035"/>
    <lineage>
        <taxon>Eukaryota</taxon>
        <taxon>Metazoa</taxon>
        <taxon>Chordata</taxon>
        <taxon>Craniata</taxon>
        <taxon>Vertebrata</taxon>
        <taxon>Euteleostomi</taxon>
        <taxon>Actinopterygii</taxon>
        <taxon>Neopterygii</taxon>
        <taxon>Teleostei</taxon>
        <taxon>Neoteleostei</taxon>
        <taxon>Acanthomorphata</taxon>
        <taxon>Eupercaria</taxon>
        <taxon>Perciformes</taxon>
        <taxon>Percoidei</taxon>
        <taxon>Percidae</taxon>
        <taxon>Luciopercinae</taxon>
        <taxon>Sander</taxon>
    </lineage>
</organism>
<evidence type="ECO:0000259" key="26">
    <source>
        <dbReference type="Pfam" id="PF01545"/>
    </source>
</evidence>
<evidence type="ECO:0000256" key="5">
    <source>
        <dbReference type="ARBA" id="ARBA00022448"/>
    </source>
</evidence>
<evidence type="ECO:0000256" key="11">
    <source>
        <dbReference type="ARBA" id="ARBA00022833"/>
    </source>
</evidence>
<dbReference type="InterPro" id="IPR027470">
    <property type="entry name" value="Cation_efflux_CTD"/>
</dbReference>
<evidence type="ECO:0000256" key="19">
    <source>
        <dbReference type="ARBA" id="ARBA00034102"/>
    </source>
</evidence>
<protein>
    <recommendedName>
        <fullName evidence="21">Probable proton-coupled zinc antiporter SLC30A3</fullName>
    </recommendedName>
    <alternativeName>
        <fullName evidence="23">Solute carrier family 30 member 3</fullName>
    </alternativeName>
    <alternativeName>
        <fullName evidence="22">Zinc transporter 3</fullName>
    </alternativeName>
</protein>
<dbReference type="GO" id="GO:0031902">
    <property type="term" value="C:late endosome membrane"/>
    <property type="evidence" value="ECO:0007669"/>
    <property type="project" value="UniProtKB-SubCell"/>
</dbReference>
<dbReference type="PANTHER" id="PTHR11562:SF30">
    <property type="entry name" value="PROTON-COUPLED ZINC ANTIPORTER SLC30A3-RELATED"/>
    <property type="match status" value="1"/>
</dbReference>
<keyword evidence="29" id="KW-1185">Reference proteome</keyword>
<dbReference type="GO" id="GO:0005886">
    <property type="term" value="C:plasma membrane"/>
    <property type="evidence" value="ECO:0007669"/>
    <property type="project" value="TreeGrafter"/>
</dbReference>
<dbReference type="PANTHER" id="PTHR11562">
    <property type="entry name" value="CATION EFFLUX PROTEIN/ ZINC TRANSPORTER"/>
    <property type="match status" value="1"/>
</dbReference>
<feature type="transmembrane region" description="Helical" evidence="25">
    <location>
        <begin position="115"/>
        <end position="134"/>
    </location>
</feature>
<evidence type="ECO:0000313" key="29">
    <source>
        <dbReference type="Proteomes" id="UP000694568"/>
    </source>
</evidence>
<evidence type="ECO:0000256" key="10">
    <source>
        <dbReference type="ARBA" id="ARBA00022753"/>
    </source>
</evidence>
<dbReference type="InterPro" id="IPR058533">
    <property type="entry name" value="Cation_efflux_TM"/>
</dbReference>
<feature type="transmembrane region" description="Helical" evidence="25">
    <location>
        <begin position="76"/>
        <end position="94"/>
    </location>
</feature>
<keyword evidence="15" id="KW-0406">Ion transport</keyword>
<dbReference type="Ensembl" id="ENSSLUT00000038811.1">
    <property type="protein sequence ID" value="ENSSLUP00000037653.1"/>
    <property type="gene ID" value="ENSSLUG00000016522.1"/>
</dbReference>
<evidence type="ECO:0000256" key="15">
    <source>
        <dbReference type="ARBA" id="ARBA00023065"/>
    </source>
</evidence>
<dbReference type="GeneTree" id="ENSGT00940000156072"/>
<keyword evidence="9" id="KW-0479">Metal-binding</keyword>
<evidence type="ECO:0000256" key="14">
    <source>
        <dbReference type="ARBA" id="ARBA00023018"/>
    </source>
</evidence>
<proteinExistence type="inferred from homology"/>
<evidence type="ECO:0000256" key="24">
    <source>
        <dbReference type="ARBA" id="ARBA00048349"/>
    </source>
</evidence>
<evidence type="ECO:0000256" key="2">
    <source>
        <dbReference type="ARBA" id="ARBA00004155"/>
    </source>
</evidence>
<dbReference type="Pfam" id="PF01545">
    <property type="entry name" value="Cation_efflux"/>
    <property type="match status" value="1"/>
</dbReference>
<evidence type="ECO:0000256" key="9">
    <source>
        <dbReference type="ARBA" id="ARBA00022723"/>
    </source>
</evidence>
<keyword evidence="17" id="KW-0458">Lysosome</keyword>
<comment type="subcellular location">
    <subcellularLocation>
        <location evidence="3">Cytoplasmic vesicle</location>
        <location evidence="3">Secretory vesicle</location>
        <location evidence="3">Synaptic vesicle membrane</location>
        <topology evidence="3">Multi-pass membrane protein</topology>
    </subcellularLocation>
    <subcellularLocation>
        <location evidence="1">Late endosome membrane</location>
        <topology evidence="1">Multi-pass membrane protein</topology>
    </subcellularLocation>
    <subcellularLocation>
        <location evidence="2">Lysosome membrane</location>
        <topology evidence="2">Multi-pass membrane protein</topology>
    </subcellularLocation>
    <subcellularLocation>
        <location evidence="19">Synapse</location>
        <location evidence="19">Synaptosome</location>
    </subcellularLocation>
</comment>
<evidence type="ECO:0000256" key="23">
    <source>
        <dbReference type="ARBA" id="ARBA00042216"/>
    </source>
</evidence>
<evidence type="ECO:0000256" key="4">
    <source>
        <dbReference type="ARBA" id="ARBA00008873"/>
    </source>
</evidence>
<dbReference type="Pfam" id="PF16916">
    <property type="entry name" value="ZT_dimer"/>
    <property type="match status" value="1"/>
</dbReference>
<keyword evidence="11" id="KW-0862">Zinc</keyword>
<keyword evidence="16 25" id="KW-0472">Membrane</keyword>
<evidence type="ECO:0000256" key="12">
    <source>
        <dbReference type="ARBA" id="ARBA00022906"/>
    </source>
</evidence>
<evidence type="ECO:0000256" key="1">
    <source>
        <dbReference type="ARBA" id="ARBA00004107"/>
    </source>
</evidence>
<keyword evidence="12" id="KW-0864">Zinc transport</keyword>
<dbReference type="Proteomes" id="UP000694568">
    <property type="component" value="Unplaced"/>
</dbReference>
<comment type="catalytic activity">
    <reaction evidence="24">
        <text>Zn(2+)(in) + 2 H(+)(out) = Zn(2+)(out) + 2 H(+)(in)</text>
        <dbReference type="Rhea" id="RHEA:72627"/>
        <dbReference type="ChEBI" id="CHEBI:15378"/>
        <dbReference type="ChEBI" id="CHEBI:29105"/>
    </reaction>
</comment>
<comment type="similarity">
    <text evidence="4">Belongs to the cation diffusion facilitator (CDF) transporter (TC 2.A.4) family. SLC30A subfamily.</text>
</comment>
<keyword evidence="10" id="KW-0967">Endosome</keyword>
<comment type="function">
    <text evidence="20">Probable proton-coupled zinc ion antiporter mediating the import of zinc from cytoplasm into synaptic vesicles and participating to cellular zinc ion homeostasis in the brain.</text>
</comment>
<sequence length="338" mass="36996">MCREPHTTSVILQQESLFSSPRLNHLINSEHLRLIDKLHPLSANTLFFSFLLYFLLIPSGNCGYAARSLAIMTDAAHLLTDVGSIGISIFSLWISSRPHTHTMTFGWHRAEILGMLLSVVSIWAVTAVLVITAIQRITDGDYDIDSQIMLLTSGCAVGANVLMVLILHQSGASHGHSHSFPSSRHGNGSVKAAFIHVVGDLVQSVGVLLAATIIHFWPEYKAADPICTFLFSVLVLGTTLPVTKEVFRILMEGVPQGVTFSTVRELLLSVRGVVGVHSLHMWSLNMTHSLLSVHVATGETNTANLDFTRSLGVGDVVLQQQIKKMLMKFNTLCRLILL</sequence>
<dbReference type="FunFam" id="1.20.1510.10:FF:000002">
    <property type="entry name" value="zinc transporter 3 isoform X1"/>
    <property type="match status" value="1"/>
</dbReference>
<feature type="transmembrane region" description="Helical" evidence="25">
    <location>
        <begin position="38"/>
        <end position="56"/>
    </location>
</feature>
<keyword evidence="5" id="KW-0813">Transport</keyword>
<accession>A0A8D0D6W4</accession>
<evidence type="ECO:0000256" key="8">
    <source>
        <dbReference type="ARBA" id="ARBA00022692"/>
    </source>
</evidence>
<keyword evidence="18" id="KW-0968">Cytoplasmic vesicle</keyword>
<gene>
    <name evidence="28" type="primary">LOC116057376</name>
</gene>
<keyword evidence="14" id="KW-0770">Synapse</keyword>
<reference evidence="28" key="1">
    <citation type="submission" date="2025-08" db="UniProtKB">
        <authorList>
            <consortium name="Ensembl"/>
        </authorList>
    </citation>
    <scope>IDENTIFICATION</scope>
</reference>
<dbReference type="GO" id="GO:0043005">
    <property type="term" value="C:neuron projection"/>
    <property type="evidence" value="ECO:0007669"/>
    <property type="project" value="UniProtKB-KW"/>
</dbReference>
<evidence type="ECO:0000256" key="16">
    <source>
        <dbReference type="ARBA" id="ARBA00023136"/>
    </source>
</evidence>
<feature type="domain" description="Cation efflux protein cytoplasmic" evidence="27">
    <location>
        <begin position="256"/>
        <end position="298"/>
    </location>
</feature>
<dbReference type="NCBIfam" id="TIGR01297">
    <property type="entry name" value="CDF"/>
    <property type="match status" value="1"/>
</dbReference>
<evidence type="ECO:0000256" key="6">
    <source>
        <dbReference type="ARBA" id="ARBA00022449"/>
    </source>
</evidence>
<evidence type="ECO:0000256" key="7">
    <source>
        <dbReference type="ARBA" id="ARBA00022599"/>
    </source>
</evidence>
<evidence type="ECO:0000256" key="20">
    <source>
        <dbReference type="ARBA" id="ARBA00037129"/>
    </source>
</evidence>
<evidence type="ECO:0000256" key="21">
    <source>
        <dbReference type="ARBA" id="ARBA00040652"/>
    </source>
</evidence>
<dbReference type="SUPFAM" id="SSF161111">
    <property type="entry name" value="Cation efflux protein transmembrane domain-like"/>
    <property type="match status" value="1"/>
</dbReference>
<feature type="transmembrane region" description="Helical" evidence="25">
    <location>
        <begin position="193"/>
        <end position="217"/>
    </location>
</feature>
<dbReference type="GO" id="GO:0015297">
    <property type="term" value="F:antiporter activity"/>
    <property type="evidence" value="ECO:0007669"/>
    <property type="project" value="UniProtKB-KW"/>
</dbReference>
<dbReference type="GO" id="GO:0005765">
    <property type="term" value="C:lysosomal membrane"/>
    <property type="evidence" value="ECO:0007669"/>
    <property type="project" value="UniProtKB-SubCell"/>
</dbReference>
<keyword evidence="6" id="KW-0050">Antiport</keyword>
<keyword evidence="13 25" id="KW-1133">Transmembrane helix</keyword>
<dbReference type="GO" id="GO:0010043">
    <property type="term" value="P:response to zinc ion"/>
    <property type="evidence" value="ECO:0007669"/>
    <property type="project" value="TreeGrafter"/>
</dbReference>
<evidence type="ECO:0000313" key="28">
    <source>
        <dbReference type="Ensembl" id="ENSSLUP00000037653.1"/>
    </source>
</evidence>
<dbReference type="InterPro" id="IPR027469">
    <property type="entry name" value="Cation_efflux_TMD_sf"/>
</dbReference>
<evidence type="ECO:0000256" key="22">
    <source>
        <dbReference type="ARBA" id="ARBA00042040"/>
    </source>
</evidence>